<protein>
    <recommendedName>
        <fullName evidence="3">Protein kinase domain-containing protein</fullName>
    </recommendedName>
</protein>
<keyword evidence="1" id="KW-0067">ATP-binding</keyword>
<feature type="domain" description="Protein kinase" evidence="3">
    <location>
        <begin position="78"/>
        <end position="233"/>
    </location>
</feature>
<dbReference type="SUPFAM" id="SSF56112">
    <property type="entry name" value="Protein kinase-like (PK-like)"/>
    <property type="match status" value="1"/>
</dbReference>
<dbReference type="Proteomes" id="UP000037460">
    <property type="component" value="Unassembled WGS sequence"/>
</dbReference>
<dbReference type="Pfam" id="PF00069">
    <property type="entry name" value="Pkinase"/>
    <property type="match status" value="1"/>
</dbReference>
<dbReference type="EMBL" id="JWZX01003093">
    <property type="protein sequence ID" value="KOO24433.1"/>
    <property type="molecule type" value="Genomic_DNA"/>
</dbReference>
<dbReference type="GO" id="GO:0004672">
    <property type="term" value="F:protein kinase activity"/>
    <property type="evidence" value="ECO:0007669"/>
    <property type="project" value="InterPro"/>
</dbReference>
<organism evidence="4 5">
    <name type="scientific">Chrysochromulina tobinii</name>
    <dbReference type="NCBI Taxonomy" id="1460289"/>
    <lineage>
        <taxon>Eukaryota</taxon>
        <taxon>Haptista</taxon>
        <taxon>Haptophyta</taxon>
        <taxon>Prymnesiophyceae</taxon>
        <taxon>Prymnesiales</taxon>
        <taxon>Chrysochromulinaceae</taxon>
        <taxon>Chrysochromulina</taxon>
    </lineage>
</organism>
<keyword evidence="5" id="KW-1185">Reference proteome</keyword>
<comment type="caution">
    <text evidence="4">The sequence shown here is derived from an EMBL/GenBank/DDBJ whole genome shotgun (WGS) entry which is preliminary data.</text>
</comment>
<dbReference type="Gene3D" id="1.10.510.10">
    <property type="entry name" value="Transferase(Phosphotransferase) domain 1"/>
    <property type="match status" value="1"/>
</dbReference>
<dbReference type="AlphaFoldDB" id="A0A0M0JDX8"/>
<evidence type="ECO:0000313" key="4">
    <source>
        <dbReference type="EMBL" id="KOO24433.1"/>
    </source>
</evidence>
<dbReference type="PROSITE" id="PS50011">
    <property type="entry name" value="PROTEIN_KINASE_DOM"/>
    <property type="match status" value="1"/>
</dbReference>
<feature type="region of interest" description="Disordered" evidence="2">
    <location>
        <begin position="29"/>
        <end position="64"/>
    </location>
</feature>
<dbReference type="InterPro" id="IPR017441">
    <property type="entry name" value="Protein_kinase_ATP_BS"/>
</dbReference>
<feature type="binding site" evidence="1">
    <location>
        <position position="107"/>
    </location>
    <ligand>
        <name>ATP</name>
        <dbReference type="ChEBI" id="CHEBI:30616"/>
    </ligand>
</feature>
<feature type="compositionally biased region" description="Low complexity" evidence="2">
    <location>
        <begin position="39"/>
        <end position="51"/>
    </location>
</feature>
<dbReference type="InterPro" id="IPR011009">
    <property type="entry name" value="Kinase-like_dom_sf"/>
</dbReference>
<gene>
    <name evidence="4" type="ORF">Ctob_007346</name>
</gene>
<dbReference type="PROSITE" id="PS00107">
    <property type="entry name" value="PROTEIN_KINASE_ATP"/>
    <property type="match status" value="1"/>
</dbReference>
<reference evidence="5" key="1">
    <citation type="journal article" date="2015" name="PLoS Genet.">
        <title>Genome Sequence and Transcriptome Analyses of Chrysochromulina tobin: Metabolic Tools for Enhanced Algal Fitness in the Prominent Order Prymnesiales (Haptophyceae).</title>
        <authorList>
            <person name="Hovde B.T."/>
            <person name="Deodato C.R."/>
            <person name="Hunsperger H.M."/>
            <person name="Ryken S.A."/>
            <person name="Yost W."/>
            <person name="Jha R.K."/>
            <person name="Patterson J."/>
            <person name="Monnat R.J. Jr."/>
            <person name="Barlow S.B."/>
            <person name="Starkenburg S.R."/>
            <person name="Cattolico R.A."/>
        </authorList>
    </citation>
    <scope>NUCLEOTIDE SEQUENCE</scope>
    <source>
        <strain evidence="5">CCMP291</strain>
    </source>
</reference>
<evidence type="ECO:0000259" key="3">
    <source>
        <dbReference type="PROSITE" id="PS50011"/>
    </source>
</evidence>
<sequence>MGFFTTKQQAPEQQKSRYGRFALRITVRTSQPLQPAPAAPAQSSMGSAAPSKANSISTSLSRNMPVDSPAVLQRTRFVASSRKLGLGAYGAVLAGTDLCTGEQVAIKIIPDGRMKPSNLEREVAMLRRLSDTRHPGLCHFHAHIRPEEAKAGEIKVEDSSTTPLTNPLHHYHFLVMEACRGGELFEFVIKKNGAGRGRVGASLCAASRCGAHGALAWDRAPRPEARERAALRA</sequence>
<feature type="compositionally biased region" description="Polar residues" evidence="2">
    <location>
        <begin position="52"/>
        <end position="62"/>
    </location>
</feature>
<dbReference type="GO" id="GO:0005524">
    <property type="term" value="F:ATP binding"/>
    <property type="evidence" value="ECO:0007669"/>
    <property type="project" value="UniProtKB-UniRule"/>
</dbReference>
<evidence type="ECO:0000256" key="1">
    <source>
        <dbReference type="PROSITE-ProRule" id="PRU10141"/>
    </source>
</evidence>
<evidence type="ECO:0000256" key="2">
    <source>
        <dbReference type="SAM" id="MobiDB-lite"/>
    </source>
</evidence>
<name>A0A0M0JDX8_9EUKA</name>
<proteinExistence type="predicted"/>
<keyword evidence="1" id="KW-0547">Nucleotide-binding</keyword>
<dbReference type="InterPro" id="IPR000719">
    <property type="entry name" value="Prot_kinase_dom"/>
</dbReference>
<accession>A0A0M0JDX8</accession>
<evidence type="ECO:0000313" key="5">
    <source>
        <dbReference type="Proteomes" id="UP000037460"/>
    </source>
</evidence>